<organism evidence="1 2">
    <name type="scientific">Coleophoma cylindrospora</name>
    <dbReference type="NCBI Taxonomy" id="1849047"/>
    <lineage>
        <taxon>Eukaryota</taxon>
        <taxon>Fungi</taxon>
        <taxon>Dikarya</taxon>
        <taxon>Ascomycota</taxon>
        <taxon>Pezizomycotina</taxon>
        <taxon>Leotiomycetes</taxon>
        <taxon>Helotiales</taxon>
        <taxon>Dermateaceae</taxon>
        <taxon>Coleophoma</taxon>
    </lineage>
</organism>
<dbReference type="EMBL" id="PDLM01000016">
    <property type="protein sequence ID" value="RDW59788.1"/>
    <property type="molecule type" value="Genomic_DNA"/>
</dbReference>
<gene>
    <name evidence="1" type="ORF">BP6252_12875</name>
</gene>
<evidence type="ECO:0000313" key="1">
    <source>
        <dbReference type="EMBL" id="RDW59788.1"/>
    </source>
</evidence>
<sequence length="172" mass="19029">MENLRVGTGTINYARRLTRPERRMRARGFDYVSTNTLEAWQWLEPHGHNSDNTHLVVAGELTLWPRVAHHSCPGSGEILHREGMGEEYTLREVPCCVETFGPGEYVDIDAMECYTAYAGPEGCTFVEGMKSLSPTSATRFFLRGMIEPAVPGTGELSITANAPLSCPGYEES</sequence>
<dbReference type="AlphaFoldDB" id="A0A3D8QDT8"/>
<evidence type="ECO:0000313" key="2">
    <source>
        <dbReference type="Proteomes" id="UP000256645"/>
    </source>
</evidence>
<dbReference type="Proteomes" id="UP000256645">
    <property type="component" value="Unassembled WGS sequence"/>
</dbReference>
<reference evidence="1 2" key="1">
    <citation type="journal article" date="2018" name="IMA Fungus">
        <title>IMA Genome-F 9: Draft genome sequence of Annulohypoxylon stygium, Aspergillus mulundensis, Berkeleyomyces basicola (syn. Thielaviopsis basicola), Ceratocystis smalleyi, two Cercospora beticola strains, Coleophoma cylindrospora, Fusarium fracticaudum, Phialophora cf. hyalina, and Morchella septimelata.</title>
        <authorList>
            <person name="Wingfield B.D."/>
            <person name="Bills G.F."/>
            <person name="Dong Y."/>
            <person name="Huang W."/>
            <person name="Nel W.J."/>
            <person name="Swalarsk-Parry B.S."/>
            <person name="Vaghefi N."/>
            <person name="Wilken P.M."/>
            <person name="An Z."/>
            <person name="de Beer Z.W."/>
            <person name="De Vos L."/>
            <person name="Chen L."/>
            <person name="Duong T.A."/>
            <person name="Gao Y."/>
            <person name="Hammerbacher A."/>
            <person name="Kikkert J.R."/>
            <person name="Li Y."/>
            <person name="Li H."/>
            <person name="Li K."/>
            <person name="Li Q."/>
            <person name="Liu X."/>
            <person name="Ma X."/>
            <person name="Naidoo K."/>
            <person name="Pethybridge S.J."/>
            <person name="Sun J."/>
            <person name="Steenkamp E.T."/>
            <person name="van der Nest M.A."/>
            <person name="van Wyk S."/>
            <person name="Wingfield M.J."/>
            <person name="Xiong C."/>
            <person name="Yue Q."/>
            <person name="Zhang X."/>
        </authorList>
    </citation>
    <scope>NUCLEOTIDE SEQUENCE [LARGE SCALE GENOMIC DNA]</scope>
    <source>
        <strain evidence="1 2">BP6252</strain>
    </source>
</reference>
<keyword evidence="2" id="KW-1185">Reference proteome</keyword>
<dbReference type="OrthoDB" id="3564658at2759"/>
<comment type="caution">
    <text evidence="1">The sequence shown here is derived from an EMBL/GenBank/DDBJ whole genome shotgun (WGS) entry which is preliminary data.</text>
</comment>
<name>A0A3D8QDT8_9HELO</name>
<accession>A0A3D8QDT8</accession>
<proteinExistence type="predicted"/>
<protein>
    <submittedName>
        <fullName evidence="1">Uncharacterized protein</fullName>
    </submittedName>
</protein>